<accession>A0ACC1WR28</accession>
<sequence>MESIDNNDDLNKPFLPESSSPELRSNEGVGNRENKDIITSVWIESKKLWRIAGPAIFSLVTAYSSNVIIQAFGGHLGDVELAAISIANTVIVGFNFGLLMGMASALDTLCGQAFGAKKYDMLGIYMQRSWIVLLICCFLLLPVYVFATPILKLLGQPDEVAELSGFVAACMTPAHFSFAFLFPLTTFLQSQLKNRVIAWVYLVGLVFNVFSSWLLVYALDYGVLGAAIAFDISWWVSILGLFGYSVLGGCPLTWKGFSMQAFSGIWEFVKLSAASGVMLCLENWYYRILVLMTGNLKNATLAVDALSVCMSISGWQMMIPLAFFAATGVRIANELGAGNGEAAKFATAVSVAQSTVIGGIFCIIIMILRDKVALIFTSSVDVLQEVDKLSYLLALTILLNSIQPILSGVAVGSGWQATVAYINLGCYYIIGLPLGILMGWVFHLGVMGIWGGMIIGGTAVQTIILSIITIRCDWEKEALKASKRVEKWSTPSPNNN</sequence>
<evidence type="ECO:0000313" key="1">
    <source>
        <dbReference type="EMBL" id="KAJ4701398.1"/>
    </source>
</evidence>
<gene>
    <name evidence="1" type="ORF">OWV82_024650</name>
</gene>
<organism evidence="1 2">
    <name type="scientific">Melia azedarach</name>
    <name type="common">Chinaberry tree</name>
    <dbReference type="NCBI Taxonomy" id="155640"/>
    <lineage>
        <taxon>Eukaryota</taxon>
        <taxon>Viridiplantae</taxon>
        <taxon>Streptophyta</taxon>
        <taxon>Embryophyta</taxon>
        <taxon>Tracheophyta</taxon>
        <taxon>Spermatophyta</taxon>
        <taxon>Magnoliopsida</taxon>
        <taxon>eudicotyledons</taxon>
        <taxon>Gunneridae</taxon>
        <taxon>Pentapetalae</taxon>
        <taxon>rosids</taxon>
        <taxon>malvids</taxon>
        <taxon>Sapindales</taxon>
        <taxon>Meliaceae</taxon>
        <taxon>Melia</taxon>
    </lineage>
</organism>
<protein>
    <submittedName>
        <fullName evidence="1">Protein DETOXIFICATION</fullName>
    </submittedName>
</protein>
<comment type="caution">
    <text evidence="1">The sequence shown here is derived from an EMBL/GenBank/DDBJ whole genome shotgun (WGS) entry which is preliminary data.</text>
</comment>
<keyword evidence="2" id="KW-1185">Reference proteome</keyword>
<evidence type="ECO:0000313" key="2">
    <source>
        <dbReference type="Proteomes" id="UP001164539"/>
    </source>
</evidence>
<dbReference type="EMBL" id="CM051407">
    <property type="protein sequence ID" value="KAJ4701398.1"/>
    <property type="molecule type" value="Genomic_DNA"/>
</dbReference>
<proteinExistence type="predicted"/>
<dbReference type="Proteomes" id="UP001164539">
    <property type="component" value="Chromosome 14"/>
</dbReference>
<reference evidence="1 2" key="1">
    <citation type="journal article" date="2023" name="Science">
        <title>Complex scaffold remodeling in plant triterpene biosynthesis.</title>
        <authorList>
            <person name="De La Pena R."/>
            <person name="Hodgson H."/>
            <person name="Liu J.C."/>
            <person name="Stephenson M.J."/>
            <person name="Martin A.C."/>
            <person name="Owen C."/>
            <person name="Harkess A."/>
            <person name="Leebens-Mack J."/>
            <person name="Jimenez L.E."/>
            <person name="Osbourn A."/>
            <person name="Sattely E.S."/>
        </authorList>
    </citation>
    <scope>NUCLEOTIDE SEQUENCE [LARGE SCALE GENOMIC DNA]</scope>
    <source>
        <strain evidence="2">cv. JPN11</strain>
        <tissue evidence="1">Leaf</tissue>
    </source>
</reference>
<name>A0ACC1WR28_MELAZ</name>